<dbReference type="Pfam" id="PF04199">
    <property type="entry name" value="Cyclase"/>
    <property type="match status" value="1"/>
</dbReference>
<gene>
    <name evidence="1" type="ORF">DVH21_27680</name>
</gene>
<name>A0A6N3KAB9_9ACTN</name>
<dbReference type="GO" id="GO:0019441">
    <property type="term" value="P:L-tryptophan catabolic process to kynurenine"/>
    <property type="evidence" value="ECO:0007669"/>
    <property type="project" value="InterPro"/>
</dbReference>
<dbReference type="AlphaFoldDB" id="A0A6N3KAB9"/>
<dbReference type="PANTHER" id="PTHR31118:SF12">
    <property type="entry name" value="CYCLASE-LIKE PROTEIN 2"/>
    <property type="match status" value="1"/>
</dbReference>
<reference evidence="1 2" key="1">
    <citation type="submission" date="2018-07" db="EMBL/GenBank/DDBJ databases">
        <authorList>
            <person name="Ye Y."/>
        </authorList>
    </citation>
    <scope>NUCLEOTIDE SEQUENCE [LARGE SCALE GENOMIC DNA]</scope>
    <source>
        <strain evidence="2">H14(2018)</strain>
    </source>
</reference>
<dbReference type="SUPFAM" id="SSF102198">
    <property type="entry name" value="Putative cyclase"/>
    <property type="match status" value="1"/>
</dbReference>
<dbReference type="InterPro" id="IPR037175">
    <property type="entry name" value="KFase_sf"/>
</dbReference>
<accession>A0A6N3KAB9</accession>
<dbReference type="GO" id="GO:0004061">
    <property type="term" value="F:arylformamidase activity"/>
    <property type="evidence" value="ECO:0007669"/>
    <property type="project" value="InterPro"/>
</dbReference>
<dbReference type="Proteomes" id="UP000253958">
    <property type="component" value="Chromosome"/>
</dbReference>
<protein>
    <submittedName>
        <fullName evidence="1">Cyclase family protein</fullName>
    </submittedName>
</protein>
<dbReference type="InterPro" id="IPR007325">
    <property type="entry name" value="KFase/CYL"/>
</dbReference>
<dbReference type="Gene3D" id="3.50.30.50">
    <property type="entry name" value="Putative cyclase"/>
    <property type="match status" value="1"/>
</dbReference>
<reference evidence="1 2" key="2">
    <citation type="submission" date="2018-08" db="EMBL/GenBank/DDBJ databases">
        <title>Streptomyces kandeliansis sp. nov., an endophytic bacterium isolated from mangrove plant.</title>
        <authorList>
            <person name="Wang R."/>
        </authorList>
    </citation>
    <scope>NUCLEOTIDE SEQUENCE [LARGE SCALE GENOMIC DNA]</scope>
    <source>
        <strain evidence="2">H14(2018)</strain>
    </source>
</reference>
<proteinExistence type="predicted"/>
<dbReference type="EMBL" id="CP031263">
    <property type="protein sequence ID" value="AXH93424.1"/>
    <property type="molecule type" value="Genomic_DNA"/>
</dbReference>
<sequence>MRLIDLSSAIDASSAEPDPVVHKVLTPREGAEHMCAEMRKHFGVDFDPHELPDGEFLSLDRLSLTSHTGTHVDAPSHYGSRTTYGDGTPRHIDSMPLDWFFRPGMVLDLTDAGTGVIDVARIEKEFARVGRRPDPMDIVLLHTGADARAGTPEYFTRFAGLDGPATRLLLDLGVRVIGTDAFSLDAPFGDIIDRYRRTGDRSVLWPAHVVGREREYCQIERLANLGELPAPYGFRVACFPIRIAGAGAGWTRAVALIDD</sequence>
<evidence type="ECO:0000313" key="2">
    <source>
        <dbReference type="Proteomes" id="UP000253958"/>
    </source>
</evidence>
<evidence type="ECO:0000313" key="1">
    <source>
        <dbReference type="EMBL" id="AXH93424.1"/>
    </source>
</evidence>
<dbReference type="PANTHER" id="PTHR31118">
    <property type="entry name" value="CYCLASE-LIKE PROTEIN 2"/>
    <property type="match status" value="1"/>
</dbReference>
<organism evidence="1 2">
    <name type="scientific">Micromonospora aurantiaca</name>
    <name type="common">nom. illeg.</name>
    <dbReference type="NCBI Taxonomy" id="47850"/>
    <lineage>
        <taxon>Bacteria</taxon>
        <taxon>Bacillati</taxon>
        <taxon>Actinomycetota</taxon>
        <taxon>Actinomycetes</taxon>
        <taxon>Micromonosporales</taxon>
        <taxon>Micromonosporaceae</taxon>
        <taxon>Micromonospora</taxon>
    </lineage>
</organism>